<dbReference type="GO" id="GO:0030288">
    <property type="term" value="C:outer membrane-bounded periplasmic space"/>
    <property type="evidence" value="ECO:0007669"/>
    <property type="project" value="TreeGrafter"/>
</dbReference>
<keyword evidence="18" id="KW-1185">Reference proteome</keyword>
<evidence type="ECO:0000259" key="15">
    <source>
        <dbReference type="Pfam" id="PF00905"/>
    </source>
</evidence>
<evidence type="ECO:0000256" key="3">
    <source>
        <dbReference type="ARBA" id="ARBA00022645"/>
    </source>
</evidence>
<evidence type="ECO:0000256" key="12">
    <source>
        <dbReference type="ARBA" id="ARBA00034000"/>
    </source>
</evidence>
<organism evidence="17 18">
    <name type="scientific">Blastococcus tunisiensis</name>
    <dbReference type="NCBI Taxonomy" id="1798228"/>
    <lineage>
        <taxon>Bacteria</taxon>
        <taxon>Bacillati</taxon>
        <taxon>Actinomycetota</taxon>
        <taxon>Actinomycetes</taxon>
        <taxon>Geodermatophilales</taxon>
        <taxon>Geodermatophilaceae</taxon>
        <taxon>Blastococcus</taxon>
    </lineage>
</organism>
<evidence type="ECO:0000313" key="17">
    <source>
        <dbReference type="EMBL" id="SFF21852.1"/>
    </source>
</evidence>
<dbReference type="GO" id="GO:0008658">
    <property type="term" value="F:penicillin binding"/>
    <property type="evidence" value="ECO:0007669"/>
    <property type="project" value="InterPro"/>
</dbReference>
<dbReference type="InterPro" id="IPR023346">
    <property type="entry name" value="Lysozyme-like_dom_sf"/>
</dbReference>
<comment type="similarity">
    <text evidence="1">In the C-terminal section; belongs to the transpeptidase family.</text>
</comment>
<evidence type="ECO:0000259" key="16">
    <source>
        <dbReference type="Pfam" id="PF00912"/>
    </source>
</evidence>
<dbReference type="EMBL" id="FOND01000010">
    <property type="protein sequence ID" value="SFF21852.1"/>
    <property type="molecule type" value="Genomic_DNA"/>
</dbReference>
<dbReference type="SUPFAM" id="SSF56601">
    <property type="entry name" value="beta-lactamase/transpeptidase-like"/>
    <property type="match status" value="1"/>
</dbReference>
<evidence type="ECO:0000313" key="18">
    <source>
        <dbReference type="Proteomes" id="UP000198589"/>
    </source>
</evidence>
<dbReference type="GO" id="GO:0009252">
    <property type="term" value="P:peptidoglycan biosynthetic process"/>
    <property type="evidence" value="ECO:0007669"/>
    <property type="project" value="UniProtKB-KW"/>
</dbReference>
<dbReference type="InterPro" id="IPR012338">
    <property type="entry name" value="Beta-lactam/transpept-like"/>
</dbReference>
<comment type="similarity">
    <text evidence="2">In the N-terminal section; belongs to the glycosyltransferase 51 family.</text>
</comment>
<evidence type="ECO:0000256" key="14">
    <source>
        <dbReference type="SAM" id="MobiDB-lite"/>
    </source>
</evidence>
<dbReference type="PANTHER" id="PTHR32282">
    <property type="entry name" value="BINDING PROTEIN TRANSPEPTIDASE, PUTATIVE-RELATED"/>
    <property type="match status" value="1"/>
</dbReference>
<keyword evidence="7" id="KW-0378">Hydrolase</keyword>
<dbReference type="GO" id="GO:0008360">
    <property type="term" value="P:regulation of cell shape"/>
    <property type="evidence" value="ECO:0007669"/>
    <property type="project" value="UniProtKB-KW"/>
</dbReference>
<dbReference type="Gene3D" id="3.40.710.10">
    <property type="entry name" value="DD-peptidase/beta-lactamase superfamily"/>
    <property type="match status" value="1"/>
</dbReference>
<dbReference type="SUPFAM" id="SSF53955">
    <property type="entry name" value="Lysozyme-like"/>
    <property type="match status" value="1"/>
</dbReference>
<dbReference type="OrthoDB" id="7911552at2"/>
<evidence type="ECO:0000256" key="13">
    <source>
        <dbReference type="ARBA" id="ARBA00049902"/>
    </source>
</evidence>
<evidence type="ECO:0000256" key="1">
    <source>
        <dbReference type="ARBA" id="ARBA00007090"/>
    </source>
</evidence>
<feature type="compositionally biased region" description="Pro residues" evidence="14">
    <location>
        <begin position="742"/>
        <end position="771"/>
    </location>
</feature>
<evidence type="ECO:0000256" key="10">
    <source>
        <dbReference type="ARBA" id="ARBA00023268"/>
    </source>
</evidence>
<name>A0A1I2GWP6_9ACTN</name>
<dbReference type="Gene3D" id="1.10.3810.10">
    <property type="entry name" value="Biosynthetic peptidoglycan transglycosylase-like"/>
    <property type="match status" value="1"/>
</dbReference>
<evidence type="ECO:0000256" key="5">
    <source>
        <dbReference type="ARBA" id="ARBA00022676"/>
    </source>
</evidence>
<dbReference type="FunFam" id="1.10.3810.10:FF:000001">
    <property type="entry name" value="Penicillin-binding protein 1A"/>
    <property type="match status" value="1"/>
</dbReference>
<keyword evidence="11" id="KW-0961">Cell wall biogenesis/degradation</keyword>
<dbReference type="Proteomes" id="UP000198589">
    <property type="component" value="Unassembled WGS sequence"/>
</dbReference>
<keyword evidence="5" id="KW-0328">Glycosyltransferase</keyword>
<proteinExistence type="inferred from homology"/>
<keyword evidence="9" id="KW-0573">Peptidoglycan synthesis</keyword>
<dbReference type="GO" id="GO:0006508">
    <property type="term" value="P:proteolysis"/>
    <property type="evidence" value="ECO:0007669"/>
    <property type="project" value="UniProtKB-KW"/>
</dbReference>
<dbReference type="InterPro" id="IPR050396">
    <property type="entry name" value="Glycosyltr_51/Transpeptidase"/>
</dbReference>
<evidence type="ECO:0000256" key="9">
    <source>
        <dbReference type="ARBA" id="ARBA00022984"/>
    </source>
</evidence>
<sequence>MRERAGTVRTLGALALSIVLAGALLAGLLLPWVGGPALTASHSTSLLGDPPEELTDLPPPGNTVMLAGNGELITSFYRENRAPVATEQIAEVMRQAIVAIEDARFYEHGGVDIQGTLRALVRNLAAGEVMEGGSTLTQQLVKQTLLQSTDDPAERAAAVEESVGRKIREARLALDLEERYSKDDLLTRYLNIVYFGQNAYGVQPAARAYFGVDAAALGLPQAALLAGLVQSPSRDDPFTNPEAATVRRNQVLDRMAEQSYITPEQEAEASAAPLGLAPAPAPRRGCVEATVGPYVCDFVQQYLTQELGLTQRDLETRGLVVQTTLDPELQRAGDAAVLNTLPLGDPRVATFNAVQPGTGHLLALSINRTFGYDLDDPTQESYNLNRAPSRGAGSTYKVFVAAAALARGLSSEFTLNAPSPYRSRVYRERGGPYTVENAGSYRSVLDLTTALYQSSNTYFVALEDTLGSVEEPVRMAERMGLYQFSPDGFAQKIIDENRGSFTLGPDATSPLGLASAYSTLAAGGTQCDVVPVTAILDRFGRPLLGEDGQPLVPVDNCTPEAIPAGVANTLNQMLRKDVEPGNPGQTAPGAYVSGHQIAGKTGTTQGNVSVTFVGYTPEIAASVMVFDPKRNRNVGGFGGGKGATIWRDAMAPILQARGSSPFPPADPAVVRGNTKPVPGCGSVSDCVQVLAAAGFQSVQLRVDSDRPDGTFLGTSPGRGGRAVPLQVVSILISNGADYVEPVPEPPPPPVPPPPGPPPPEPPPPGTPGAPA</sequence>
<gene>
    <name evidence="17" type="ORF">SAMN05216574_11031</name>
</gene>
<dbReference type="Pfam" id="PF00912">
    <property type="entry name" value="Transgly"/>
    <property type="match status" value="1"/>
</dbReference>
<keyword evidence="10" id="KW-0511">Multifunctional enzyme</keyword>
<dbReference type="GO" id="GO:0071555">
    <property type="term" value="P:cell wall organization"/>
    <property type="evidence" value="ECO:0007669"/>
    <property type="project" value="UniProtKB-KW"/>
</dbReference>
<dbReference type="InterPro" id="IPR001460">
    <property type="entry name" value="PCN-bd_Tpept"/>
</dbReference>
<evidence type="ECO:0000256" key="4">
    <source>
        <dbReference type="ARBA" id="ARBA00022670"/>
    </source>
</evidence>
<dbReference type="InterPro" id="IPR036950">
    <property type="entry name" value="PBP_transglycosylase"/>
</dbReference>
<dbReference type="AlphaFoldDB" id="A0A1I2GWP6"/>
<feature type="region of interest" description="Disordered" evidence="14">
    <location>
        <begin position="737"/>
        <end position="771"/>
    </location>
</feature>
<evidence type="ECO:0000256" key="6">
    <source>
        <dbReference type="ARBA" id="ARBA00022679"/>
    </source>
</evidence>
<feature type="domain" description="Penicillin-binding protein transpeptidase" evidence="15">
    <location>
        <begin position="351"/>
        <end position="650"/>
    </location>
</feature>
<protein>
    <submittedName>
        <fullName evidence="17">Membrane carboxypeptidase (Penicillin-binding protein)</fullName>
    </submittedName>
</protein>
<dbReference type="PANTHER" id="PTHR32282:SF33">
    <property type="entry name" value="PEPTIDOGLYCAN GLYCOSYLTRANSFERASE"/>
    <property type="match status" value="1"/>
</dbReference>
<feature type="domain" description="Glycosyl transferase family 51" evidence="16">
    <location>
        <begin position="70"/>
        <end position="255"/>
    </location>
</feature>
<comment type="catalytic activity">
    <reaction evidence="12">
        <text>Preferential cleavage: (Ac)2-L-Lys-D-Ala-|-D-Ala. Also transpeptidation of peptidyl-alanyl moieties that are N-acyl substituents of D-alanine.</text>
        <dbReference type="EC" id="3.4.16.4"/>
    </reaction>
</comment>
<accession>A0A1I2GWP6</accession>
<dbReference type="InterPro" id="IPR001264">
    <property type="entry name" value="Glyco_trans_51"/>
</dbReference>
<keyword evidence="3 17" id="KW-0121">Carboxypeptidase</keyword>
<evidence type="ECO:0000256" key="8">
    <source>
        <dbReference type="ARBA" id="ARBA00022960"/>
    </source>
</evidence>
<comment type="catalytic activity">
    <reaction evidence="13">
        <text>[GlcNAc-(1-&gt;4)-Mur2Ac(oyl-L-Ala-gamma-D-Glu-L-Lys-D-Ala-D-Ala)](n)-di-trans,octa-cis-undecaprenyl diphosphate + beta-D-GlcNAc-(1-&gt;4)-Mur2Ac(oyl-L-Ala-gamma-D-Glu-L-Lys-D-Ala-D-Ala)-di-trans,octa-cis-undecaprenyl diphosphate = [GlcNAc-(1-&gt;4)-Mur2Ac(oyl-L-Ala-gamma-D-Glu-L-Lys-D-Ala-D-Ala)](n+1)-di-trans,octa-cis-undecaprenyl diphosphate + di-trans,octa-cis-undecaprenyl diphosphate + H(+)</text>
        <dbReference type="Rhea" id="RHEA:23708"/>
        <dbReference type="Rhea" id="RHEA-COMP:9602"/>
        <dbReference type="Rhea" id="RHEA-COMP:9603"/>
        <dbReference type="ChEBI" id="CHEBI:15378"/>
        <dbReference type="ChEBI" id="CHEBI:58405"/>
        <dbReference type="ChEBI" id="CHEBI:60033"/>
        <dbReference type="ChEBI" id="CHEBI:78435"/>
        <dbReference type="EC" id="2.4.99.28"/>
    </reaction>
</comment>
<dbReference type="Pfam" id="PF00905">
    <property type="entry name" value="Transpeptidase"/>
    <property type="match status" value="1"/>
</dbReference>
<dbReference type="GO" id="GO:0008955">
    <property type="term" value="F:peptidoglycan glycosyltransferase activity"/>
    <property type="evidence" value="ECO:0007669"/>
    <property type="project" value="UniProtKB-EC"/>
</dbReference>
<dbReference type="STRING" id="1798228.SAMN05216574_11031"/>
<dbReference type="RefSeq" id="WP_092199604.1">
    <property type="nucleotide sequence ID" value="NZ_FOND01000010.1"/>
</dbReference>
<evidence type="ECO:0000256" key="7">
    <source>
        <dbReference type="ARBA" id="ARBA00022801"/>
    </source>
</evidence>
<evidence type="ECO:0000256" key="2">
    <source>
        <dbReference type="ARBA" id="ARBA00007739"/>
    </source>
</evidence>
<keyword evidence="8" id="KW-0133">Cell shape</keyword>
<keyword evidence="4" id="KW-0645">Protease</keyword>
<keyword evidence="6" id="KW-0808">Transferase</keyword>
<evidence type="ECO:0000256" key="11">
    <source>
        <dbReference type="ARBA" id="ARBA00023316"/>
    </source>
</evidence>
<reference evidence="18" key="1">
    <citation type="submission" date="2016-10" db="EMBL/GenBank/DDBJ databases">
        <authorList>
            <person name="Varghese N."/>
            <person name="Submissions S."/>
        </authorList>
    </citation>
    <scope>NUCLEOTIDE SEQUENCE [LARGE SCALE GENOMIC DNA]</scope>
    <source>
        <strain evidence="18">DSM 46838</strain>
    </source>
</reference>
<dbReference type="GO" id="GO:0009002">
    <property type="term" value="F:serine-type D-Ala-D-Ala carboxypeptidase activity"/>
    <property type="evidence" value="ECO:0007669"/>
    <property type="project" value="UniProtKB-EC"/>
</dbReference>